<dbReference type="Pfam" id="PF00106">
    <property type="entry name" value="adh_short"/>
    <property type="match status" value="1"/>
</dbReference>
<dbReference type="CDD" id="cd05233">
    <property type="entry name" value="SDR_c"/>
    <property type="match status" value="1"/>
</dbReference>
<gene>
    <name evidence="6" type="ORF">D1224_14980</name>
</gene>
<dbReference type="AlphaFoldDB" id="A0A399QP43"/>
<evidence type="ECO:0000259" key="5">
    <source>
        <dbReference type="SMART" id="SM00822"/>
    </source>
</evidence>
<proteinExistence type="inferred from homology"/>
<dbReference type="PANTHER" id="PTHR43391:SF14">
    <property type="entry name" value="DEHYDROGENASE_REDUCTASE SDR FAMILY PROTEIN 7-LIKE"/>
    <property type="match status" value="1"/>
</dbReference>
<dbReference type="EMBL" id="QWGB01000014">
    <property type="protein sequence ID" value="RIJ20673.1"/>
    <property type="molecule type" value="Genomic_DNA"/>
</dbReference>
<dbReference type="PRINTS" id="PR00081">
    <property type="entry name" value="GDHRDH"/>
</dbReference>
<dbReference type="InterPro" id="IPR057326">
    <property type="entry name" value="KR_dom"/>
</dbReference>
<reference evidence="6 7" key="1">
    <citation type="submission" date="2018-08" db="EMBL/GenBank/DDBJ databases">
        <title>Henriciella mobilis sp. nov., isolated from seawater.</title>
        <authorList>
            <person name="Cheng H."/>
            <person name="Wu Y.-H."/>
            <person name="Xu X.-W."/>
            <person name="Guo L.-L."/>
        </authorList>
    </citation>
    <scope>NUCLEOTIDE SEQUENCE [LARGE SCALE GENOMIC DNA]</scope>
    <source>
        <strain evidence="6 7">CCUG66934</strain>
    </source>
</reference>
<sequence length="268" mass="29947">MKNRTVVITGGATGIGFALARQFGADGARIMLAEPREHRLQEACEALKQMGAEASYNVCDVTDLDQVEALADHVWQTYGGCDVLINNAGVGSREKRLPDVPMEDAHHIMNVNFWGVWHGCRVFGERMKDQGTPAMIYNTGSENSFFCATNAAAYIASKHAVLGLTETFREQMPDFITVGLIIPGWVSTELTPGFEDVAMHADEFAGIIYPQILEGERFVVSHAYNTVRIDERMDALKDAYARYAPRHEGDEQYDVRHYIQRIRERGSI</sequence>
<accession>A0A399QP43</accession>
<dbReference type="OrthoDB" id="4690547at2"/>
<comment type="caution">
    <text evidence="6">The sequence shown here is derived from an EMBL/GenBank/DDBJ whole genome shotgun (WGS) entry which is preliminary data.</text>
</comment>
<organism evidence="6 7">
    <name type="scientific">Henriciella barbarensis</name>
    <dbReference type="NCBI Taxonomy" id="86342"/>
    <lineage>
        <taxon>Bacteria</taxon>
        <taxon>Pseudomonadati</taxon>
        <taxon>Pseudomonadota</taxon>
        <taxon>Alphaproteobacteria</taxon>
        <taxon>Hyphomonadales</taxon>
        <taxon>Hyphomonadaceae</taxon>
        <taxon>Henriciella</taxon>
    </lineage>
</organism>
<protein>
    <submittedName>
        <fullName evidence="6">SDR family oxidoreductase</fullName>
    </submittedName>
</protein>
<dbReference type="PANTHER" id="PTHR43391">
    <property type="entry name" value="RETINOL DEHYDROGENASE-RELATED"/>
    <property type="match status" value="1"/>
</dbReference>
<dbReference type="Proteomes" id="UP000265431">
    <property type="component" value="Unassembled WGS sequence"/>
</dbReference>
<dbReference type="SMART" id="SM00822">
    <property type="entry name" value="PKS_KR"/>
    <property type="match status" value="1"/>
</dbReference>
<dbReference type="InterPro" id="IPR036291">
    <property type="entry name" value="NAD(P)-bd_dom_sf"/>
</dbReference>
<dbReference type="GO" id="GO:0016491">
    <property type="term" value="F:oxidoreductase activity"/>
    <property type="evidence" value="ECO:0007669"/>
    <property type="project" value="UniProtKB-KW"/>
</dbReference>
<keyword evidence="2" id="KW-0521">NADP</keyword>
<evidence type="ECO:0000256" key="3">
    <source>
        <dbReference type="ARBA" id="ARBA00023002"/>
    </source>
</evidence>
<evidence type="ECO:0000256" key="4">
    <source>
        <dbReference type="RuleBase" id="RU000363"/>
    </source>
</evidence>
<keyword evidence="7" id="KW-1185">Reference proteome</keyword>
<dbReference type="RefSeq" id="WP_119380987.1">
    <property type="nucleotide sequence ID" value="NZ_QWGB01000014.1"/>
</dbReference>
<name>A0A399QP43_9PROT</name>
<comment type="similarity">
    <text evidence="1 4">Belongs to the short-chain dehydrogenases/reductases (SDR) family.</text>
</comment>
<dbReference type="InterPro" id="IPR002347">
    <property type="entry name" value="SDR_fam"/>
</dbReference>
<dbReference type="Gene3D" id="3.40.50.720">
    <property type="entry name" value="NAD(P)-binding Rossmann-like Domain"/>
    <property type="match status" value="1"/>
</dbReference>
<dbReference type="PRINTS" id="PR00080">
    <property type="entry name" value="SDRFAMILY"/>
</dbReference>
<feature type="domain" description="Ketoreductase" evidence="5">
    <location>
        <begin position="4"/>
        <end position="188"/>
    </location>
</feature>
<evidence type="ECO:0000256" key="1">
    <source>
        <dbReference type="ARBA" id="ARBA00006484"/>
    </source>
</evidence>
<dbReference type="SUPFAM" id="SSF51735">
    <property type="entry name" value="NAD(P)-binding Rossmann-fold domains"/>
    <property type="match status" value="1"/>
</dbReference>
<evidence type="ECO:0000256" key="2">
    <source>
        <dbReference type="ARBA" id="ARBA00022857"/>
    </source>
</evidence>
<keyword evidence="3" id="KW-0560">Oxidoreductase</keyword>
<evidence type="ECO:0000313" key="7">
    <source>
        <dbReference type="Proteomes" id="UP000265431"/>
    </source>
</evidence>
<evidence type="ECO:0000313" key="6">
    <source>
        <dbReference type="EMBL" id="RIJ20673.1"/>
    </source>
</evidence>